<dbReference type="Pfam" id="PF02645">
    <property type="entry name" value="DegV"/>
    <property type="match status" value="1"/>
</dbReference>
<protein>
    <submittedName>
        <fullName evidence="3">DegV domain-containing protein YitS</fullName>
    </submittedName>
</protein>
<dbReference type="OrthoDB" id="9780660at2"/>
<sequence length="291" mass="32816">MSVQILSDSACDLPEEILDEYDIDILPIIVIKDDTEYLDKVTIDPKELYDNMRAGQVYKTAQIPPKMFEEKFEEYAAKGEDVIYIAFSSGLSSTYQTSVLVRDSLKEKYPNINIDIVDSKSASVGFGLLVHKAAQMAKEGKSKEEILKMLDFYIEHIEHIFTVDNIEYLFRGGRVTRTQAFVGGLLNIKPILDMPEDGTLRPIEKVRGRKKVLSRMIEIMEERGGQADLKNQVIGINHGDDIEGAMKLKEMIEEKYGCTKFVINIIGCAIGAHSGPGTLSVFFLNEKYEEQ</sequence>
<dbReference type="InterPro" id="IPR003797">
    <property type="entry name" value="DegV"/>
</dbReference>
<reference evidence="3 4" key="1">
    <citation type="submission" date="2016-11" db="EMBL/GenBank/DDBJ databases">
        <authorList>
            <person name="Manzoor S."/>
        </authorList>
    </citation>
    <scope>NUCLEOTIDE SEQUENCE [LARGE SCALE GENOMIC DNA]</scope>
    <source>
        <strain evidence="3">Clostridium ultunense strain Esp</strain>
    </source>
</reference>
<name>M1Z4W6_9FIRM</name>
<dbReference type="GO" id="GO:0008289">
    <property type="term" value="F:lipid binding"/>
    <property type="evidence" value="ECO:0007669"/>
    <property type="project" value="UniProtKB-KW"/>
</dbReference>
<accession>M1Z4W6</accession>
<dbReference type="SUPFAM" id="SSF82549">
    <property type="entry name" value="DAK1/DegV-like"/>
    <property type="match status" value="1"/>
</dbReference>
<dbReference type="AlphaFoldDB" id="M1Z4W6"/>
<dbReference type="RefSeq" id="WP_005582350.1">
    <property type="nucleotide sequence ID" value="NZ_LT669839.1"/>
</dbReference>
<dbReference type="PANTHER" id="PTHR33434:SF3">
    <property type="entry name" value="DEGV DOMAIN-CONTAINING PROTEIN YITS"/>
    <property type="match status" value="1"/>
</dbReference>
<keyword evidence="2" id="KW-0446">Lipid-binding</keyword>
<dbReference type="Gene3D" id="3.40.50.10170">
    <property type="match status" value="1"/>
</dbReference>
<dbReference type="InterPro" id="IPR043168">
    <property type="entry name" value="DegV_C"/>
</dbReference>
<comment type="function">
    <text evidence="1">May bind long-chain fatty acids, such as palmitate, and may play a role in lipid transport or fatty acid metabolism.</text>
</comment>
<dbReference type="PROSITE" id="PS51482">
    <property type="entry name" value="DEGV"/>
    <property type="match status" value="1"/>
</dbReference>
<gene>
    <name evidence="3" type="primary">yitS</name>
    <name evidence="3" type="ORF">CUESP1_0411</name>
</gene>
<dbReference type="NCBIfam" id="TIGR00762">
    <property type="entry name" value="DegV"/>
    <property type="match status" value="1"/>
</dbReference>
<proteinExistence type="predicted"/>
<organism evidence="3 4">
    <name type="scientific">[Clostridium] ultunense Esp</name>
    <dbReference type="NCBI Taxonomy" id="1288971"/>
    <lineage>
        <taxon>Bacteria</taxon>
        <taxon>Bacillati</taxon>
        <taxon>Bacillota</taxon>
        <taxon>Tissierellia</taxon>
        <taxon>Tissierellales</taxon>
        <taxon>Tepidimicrobiaceae</taxon>
        <taxon>Schnuerera</taxon>
    </lineage>
</organism>
<dbReference type="PANTHER" id="PTHR33434">
    <property type="entry name" value="DEGV DOMAIN-CONTAINING PROTEIN DR_1986-RELATED"/>
    <property type="match status" value="1"/>
</dbReference>
<dbReference type="Proteomes" id="UP000245423">
    <property type="component" value="Chromosome 1"/>
</dbReference>
<dbReference type="Gene3D" id="3.30.1180.10">
    <property type="match status" value="1"/>
</dbReference>
<evidence type="ECO:0000313" key="4">
    <source>
        <dbReference type="Proteomes" id="UP000245423"/>
    </source>
</evidence>
<evidence type="ECO:0000313" key="3">
    <source>
        <dbReference type="EMBL" id="SHD75801.1"/>
    </source>
</evidence>
<evidence type="ECO:0000256" key="2">
    <source>
        <dbReference type="ARBA" id="ARBA00023121"/>
    </source>
</evidence>
<dbReference type="HOGENOM" id="CLU_048251_4_1_9"/>
<dbReference type="InterPro" id="IPR050270">
    <property type="entry name" value="DegV_domain_contain"/>
</dbReference>
<evidence type="ECO:0000256" key="1">
    <source>
        <dbReference type="ARBA" id="ARBA00003238"/>
    </source>
</evidence>
<dbReference type="EMBL" id="LT669839">
    <property type="protein sequence ID" value="SHD75801.1"/>
    <property type="molecule type" value="Genomic_DNA"/>
</dbReference>
<keyword evidence="4" id="KW-1185">Reference proteome</keyword>